<dbReference type="SUPFAM" id="SSF47090">
    <property type="entry name" value="PGBD-like"/>
    <property type="match status" value="1"/>
</dbReference>
<dbReference type="EMBL" id="FQUP01000001">
    <property type="protein sequence ID" value="SHF21811.1"/>
    <property type="molecule type" value="Genomic_DNA"/>
</dbReference>
<evidence type="ECO:0000256" key="2">
    <source>
        <dbReference type="ARBA" id="ARBA00007553"/>
    </source>
</evidence>
<comment type="catalytic activity">
    <reaction evidence="1">
        <text>Hydrolyzes the link between N-acetylmuramoyl residues and L-amino acid residues in certain cell-wall glycopeptides.</text>
        <dbReference type="EC" id="3.5.1.28"/>
    </reaction>
</comment>
<organism evidence="7 8">
    <name type="scientific">Kaistia soli DSM 19436</name>
    <dbReference type="NCBI Taxonomy" id="1122133"/>
    <lineage>
        <taxon>Bacteria</taxon>
        <taxon>Pseudomonadati</taxon>
        <taxon>Pseudomonadota</taxon>
        <taxon>Alphaproteobacteria</taxon>
        <taxon>Hyphomicrobiales</taxon>
        <taxon>Kaistiaceae</taxon>
        <taxon>Kaistia</taxon>
    </lineage>
</organism>
<dbReference type="EC" id="3.5.1.28" evidence="3"/>
<dbReference type="SUPFAM" id="SSF55846">
    <property type="entry name" value="N-acetylmuramoyl-L-alanine amidase-like"/>
    <property type="match status" value="1"/>
</dbReference>
<dbReference type="PANTHER" id="PTHR30417">
    <property type="entry name" value="N-ACETYLMURAMOYL-L-ALANINE AMIDASE AMID"/>
    <property type="match status" value="1"/>
</dbReference>
<evidence type="ECO:0000256" key="4">
    <source>
        <dbReference type="ARBA" id="ARBA00022801"/>
    </source>
</evidence>
<dbReference type="Gene3D" id="3.40.80.10">
    <property type="entry name" value="Peptidoglycan recognition protein-like"/>
    <property type="match status" value="1"/>
</dbReference>
<dbReference type="RefSeq" id="WP_073052419.1">
    <property type="nucleotide sequence ID" value="NZ_FQUP01000001.1"/>
</dbReference>
<dbReference type="GO" id="GO:0009254">
    <property type="term" value="P:peptidoglycan turnover"/>
    <property type="evidence" value="ECO:0007669"/>
    <property type="project" value="TreeGrafter"/>
</dbReference>
<sequence length="261" mass="28151">MIGYSDPAAIWRPSPNFGVRAEGTETDLLILHYTDMGTAEAAIDWLCDPVSQVSCHYVVAEDGKITQLVSEADRAWHAGVSSWHGEGDVNSRSIGIEIANAGHDHGYPDFPTPQIDAVIHLCRDIIARHPIKPQGVLAHSDVAPARKRDPGEKFPWPRLADAGVGHLVAPEPLSGGRLLQRGDVGFSVGALQAILMLYGYGIDVTGEYDDGTEQVIAAFQRHFRPERVDGIADASTVATLHKLSRALAPPNMRTTALAKGR</sequence>
<evidence type="ECO:0000313" key="7">
    <source>
        <dbReference type="EMBL" id="SHF21811.1"/>
    </source>
</evidence>
<name>A0A1M4ZV05_9HYPH</name>
<evidence type="ECO:0000256" key="3">
    <source>
        <dbReference type="ARBA" id="ARBA00011901"/>
    </source>
</evidence>
<evidence type="ECO:0000313" key="8">
    <source>
        <dbReference type="Proteomes" id="UP000184485"/>
    </source>
</evidence>
<dbReference type="InterPro" id="IPR002477">
    <property type="entry name" value="Peptidoglycan-bd-like"/>
</dbReference>
<dbReference type="GO" id="GO:0009253">
    <property type="term" value="P:peptidoglycan catabolic process"/>
    <property type="evidence" value="ECO:0007669"/>
    <property type="project" value="InterPro"/>
</dbReference>
<dbReference type="InterPro" id="IPR036365">
    <property type="entry name" value="PGBD-like_sf"/>
</dbReference>
<dbReference type="InterPro" id="IPR036366">
    <property type="entry name" value="PGBDSf"/>
</dbReference>
<gene>
    <name evidence="7" type="ORF">SAMN02745157_1930</name>
</gene>
<dbReference type="AlphaFoldDB" id="A0A1M4ZV05"/>
<dbReference type="OrthoDB" id="9794842at2"/>
<keyword evidence="5" id="KW-0961">Cell wall biogenesis/degradation</keyword>
<dbReference type="GO" id="GO:0019867">
    <property type="term" value="C:outer membrane"/>
    <property type="evidence" value="ECO:0007669"/>
    <property type="project" value="TreeGrafter"/>
</dbReference>
<keyword evidence="4" id="KW-0378">Hydrolase</keyword>
<reference evidence="7 8" key="1">
    <citation type="submission" date="2016-11" db="EMBL/GenBank/DDBJ databases">
        <authorList>
            <person name="Jaros S."/>
            <person name="Januszkiewicz K."/>
            <person name="Wedrychowicz H."/>
        </authorList>
    </citation>
    <scope>NUCLEOTIDE SEQUENCE [LARGE SCALE GENOMIC DNA]</scope>
    <source>
        <strain evidence="7 8">DSM 19436</strain>
    </source>
</reference>
<accession>A0A1M4ZV05</accession>
<dbReference type="GO" id="GO:0008745">
    <property type="term" value="F:N-acetylmuramoyl-L-alanine amidase activity"/>
    <property type="evidence" value="ECO:0007669"/>
    <property type="project" value="UniProtKB-EC"/>
</dbReference>
<dbReference type="Pfam" id="PF01471">
    <property type="entry name" value="PG_binding_1"/>
    <property type="match status" value="1"/>
</dbReference>
<dbReference type="GO" id="GO:0071555">
    <property type="term" value="P:cell wall organization"/>
    <property type="evidence" value="ECO:0007669"/>
    <property type="project" value="UniProtKB-KW"/>
</dbReference>
<comment type="similarity">
    <text evidence="2">Belongs to the N-acetylmuramoyl-L-alanine amidase 2 family.</text>
</comment>
<protein>
    <recommendedName>
        <fullName evidence="3">N-acetylmuramoyl-L-alanine amidase</fullName>
        <ecNumber evidence="3">3.5.1.28</ecNumber>
    </recommendedName>
</protein>
<dbReference type="STRING" id="1122133.SAMN02745157_1930"/>
<dbReference type="SMART" id="SM00644">
    <property type="entry name" value="Ami_2"/>
    <property type="match status" value="1"/>
</dbReference>
<dbReference type="PANTHER" id="PTHR30417:SF1">
    <property type="entry name" value="N-ACETYLMURAMOYL-L-ALANINE AMIDASE AMID"/>
    <property type="match status" value="1"/>
</dbReference>
<keyword evidence="8" id="KW-1185">Reference proteome</keyword>
<dbReference type="InterPro" id="IPR036505">
    <property type="entry name" value="Amidase/PGRP_sf"/>
</dbReference>
<feature type="domain" description="N-acetylmuramoyl-L-alanine amidase" evidence="6">
    <location>
        <begin position="14"/>
        <end position="151"/>
    </location>
</feature>
<dbReference type="CDD" id="cd06583">
    <property type="entry name" value="PGRP"/>
    <property type="match status" value="1"/>
</dbReference>
<dbReference type="InterPro" id="IPR051206">
    <property type="entry name" value="NAMLAA_amidase_2"/>
</dbReference>
<evidence type="ECO:0000256" key="5">
    <source>
        <dbReference type="ARBA" id="ARBA00023316"/>
    </source>
</evidence>
<evidence type="ECO:0000259" key="6">
    <source>
        <dbReference type="SMART" id="SM00644"/>
    </source>
</evidence>
<evidence type="ECO:0000256" key="1">
    <source>
        <dbReference type="ARBA" id="ARBA00001561"/>
    </source>
</evidence>
<proteinExistence type="inferred from homology"/>
<dbReference type="Gene3D" id="1.10.101.10">
    <property type="entry name" value="PGBD-like superfamily/PGBD"/>
    <property type="match status" value="1"/>
</dbReference>
<dbReference type="Pfam" id="PF01510">
    <property type="entry name" value="Amidase_2"/>
    <property type="match status" value="1"/>
</dbReference>
<dbReference type="Proteomes" id="UP000184485">
    <property type="component" value="Unassembled WGS sequence"/>
</dbReference>
<dbReference type="InterPro" id="IPR002502">
    <property type="entry name" value="Amidase_domain"/>
</dbReference>